<dbReference type="RefSeq" id="WP_338654421.1">
    <property type="nucleotide sequence ID" value="NZ_CP146246.1"/>
</dbReference>
<protein>
    <recommendedName>
        <fullName evidence="3">DUF3221 domain-containing protein</fullName>
    </recommendedName>
</protein>
<evidence type="ECO:0000313" key="1">
    <source>
        <dbReference type="EMBL" id="MET3659687.1"/>
    </source>
</evidence>
<dbReference type="EMBL" id="JBEPME010000017">
    <property type="protein sequence ID" value="MET3659687.1"/>
    <property type="molecule type" value="Genomic_DNA"/>
</dbReference>
<comment type="caution">
    <text evidence="1">The sequence shown here is derived from an EMBL/GenBank/DDBJ whole genome shotgun (WGS) entry which is preliminary data.</text>
</comment>
<keyword evidence="2" id="KW-1185">Reference proteome</keyword>
<name>A0ABV2KFP0_SPOPS</name>
<dbReference type="PROSITE" id="PS51257">
    <property type="entry name" value="PROKAR_LIPOPROTEIN"/>
    <property type="match status" value="1"/>
</dbReference>
<accession>A0ABV2KFP0</accession>
<dbReference type="Proteomes" id="UP001549104">
    <property type="component" value="Unassembled WGS sequence"/>
</dbReference>
<proteinExistence type="predicted"/>
<evidence type="ECO:0008006" key="3">
    <source>
        <dbReference type="Google" id="ProtNLM"/>
    </source>
</evidence>
<evidence type="ECO:0000313" key="2">
    <source>
        <dbReference type="Proteomes" id="UP001549104"/>
    </source>
</evidence>
<gene>
    <name evidence="1" type="ORF">ABIC55_004837</name>
</gene>
<reference evidence="1 2" key="1">
    <citation type="submission" date="2024-06" db="EMBL/GenBank/DDBJ databases">
        <title>Sorghum-associated microbial communities from plants grown in Nebraska, USA.</title>
        <authorList>
            <person name="Schachtman D."/>
        </authorList>
    </citation>
    <scope>NUCLEOTIDE SEQUENCE [LARGE SCALE GENOMIC DNA]</scope>
    <source>
        <strain evidence="1 2">1288</strain>
    </source>
</reference>
<organism evidence="1 2">
    <name type="scientific">Sporosarcina psychrophila</name>
    <name type="common">Bacillus psychrophilus</name>
    <dbReference type="NCBI Taxonomy" id="1476"/>
    <lineage>
        <taxon>Bacteria</taxon>
        <taxon>Bacillati</taxon>
        <taxon>Bacillota</taxon>
        <taxon>Bacilli</taxon>
        <taxon>Bacillales</taxon>
        <taxon>Caryophanaceae</taxon>
        <taxon>Sporosarcina</taxon>
    </lineage>
</organism>
<sequence length="128" mass="14597">MEFKRLLFIIALVVLLLTGCAKNKQFNNSSSDNIIDTGYVVKVDGDRFLFTSKSMIKSQDIEELNSQIDWNPTESLTWEQRTSSVWLPMKDVPGTLTVGDEIDVSYYTQLDSNPQFGGFNRIEIVHEN</sequence>